<dbReference type="RefSeq" id="WP_204821938.1">
    <property type="nucleotide sequence ID" value="NZ_JANHOF010000017.1"/>
</dbReference>
<accession>A0ABV6JKH4</accession>
<keyword evidence="3" id="KW-1185">Reference proteome</keyword>
<comment type="caution">
    <text evidence="2">The sequence shown here is derived from an EMBL/GenBank/DDBJ whole genome shotgun (WGS) entry which is preliminary data.</text>
</comment>
<name>A0ABV6JKH4_9BACL</name>
<proteinExistence type="predicted"/>
<sequence>MYIKTASEDREPGPEGAVLLVLIGIGQGCAVHEAADMACCSSDLPSMKKSVLTGPELPNGSDIRSYGRMGRKPPQGQQEELVKGLTALSGFRILKPNL</sequence>
<evidence type="ECO:0000313" key="3">
    <source>
        <dbReference type="Proteomes" id="UP001589818"/>
    </source>
</evidence>
<reference evidence="2 3" key="1">
    <citation type="submission" date="2024-09" db="EMBL/GenBank/DDBJ databases">
        <authorList>
            <person name="Sun Q."/>
            <person name="Mori K."/>
        </authorList>
    </citation>
    <scope>NUCLEOTIDE SEQUENCE [LARGE SCALE GENOMIC DNA]</scope>
    <source>
        <strain evidence="2 3">CCM 4839</strain>
    </source>
</reference>
<organism evidence="2 3">
    <name type="scientific">Paenibacillus mendelii</name>
    <dbReference type="NCBI Taxonomy" id="206163"/>
    <lineage>
        <taxon>Bacteria</taxon>
        <taxon>Bacillati</taxon>
        <taxon>Bacillota</taxon>
        <taxon>Bacilli</taxon>
        <taxon>Bacillales</taxon>
        <taxon>Paenibacillaceae</taxon>
        <taxon>Paenibacillus</taxon>
    </lineage>
</organism>
<evidence type="ECO:0000256" key="1">
    <source>
        <dbReference type="SAM" id="MobiDB-lite"/>
    </source>
</evidence>
<dbReference type="Proteomes" id="UP001589818">
    <property type="component" value="Unassembled WGS sequence"/>
</dbReference>
<evidence type="ECO:0000313" key="2">
    <source>
        <dbReference type="EMBL" id="MFC0396411.1"/>
    </source>
</evidence>
<feature type="region of interest" description="Disordered" evidence="1">
    <location>
        <begin position="50"/>
        <end position="78"/>
    </location>
</feature>
<protein>
    <submittedName>
        <fullName evidence="2">Uncharacterized protein</fullName>
    </submittedName>
</protein>
<dbReference type="EMBL" id="JBHLVF010000059">
    <property type="protein sequence ID" value="MFC0396411.1"/>
    <property type="molecule type" value="Genomic_DNA"/>
</dbReference>
<gene>
    <name evidence="2" type="ORF">ACFFJ8_34295</name>
</gene>
<dbReference type="PROSITE" id="PS51257">
    <property type="entry name" value="PROKAR_LIPOPROTEIN"/>
    <property type="match status" value="1"/>
</dbReference>